<comment type="caution">
    <text evidence="2">The sequence shown here is derived from an EMBL/GenBank/DDBJ whole genome shotgun (WGS) entry which is preliminary data.</text>
</comment>
<name>A0ABY1Q1Z9_9SPHN</name>
<sequence>MQRLAPLLLWALLATGCSDTGEHSISSHRGPASESLASGTWHFVRIDGERPASKAARLSFEGPDIVVHAGCNRFEGPWRLEQNRLLAGPFAQSDAPCSKTSWEQSNALGALLVAAPTVTAEGSRIVLRSSGHTAELVRVD</sequence>
<dbReference type="Gene3D" id="2.40.128.270">
    <property type="match status" value="1"/>
</dbReference>
<evidence type="ECO:0000313" key="3">
    <source>
        <dbReference type="Proteomes" id="UP001157910"/>
    </source>
</evidence>
<organism evidence="2 3">
    <name type="scientific">Novosphingobium panipatense</name>
    <dbReference type="NCBI Taxonomy" id="428991"/>
    <lineage>
        <taxon>Bacteria</taxon>
        <taxon>Pseudomonadati</taxon>
        <taxon>Pseudomonadota</taxon>
        <taxon>Alphaproteobacteria</taxon>
        <taxon>Sphingomonadales</taxon>
        <taxon>Sphingomonadaceae</taxon>
        <taxon>Novosphingobium</taxon>
    </lineage>
</organism>
<dbReference type="InterPro" id="IPR005184">
    <property type="entry name" value="DUF306_Meta_HslJ"/>
</dbReference>
<dbReference type="PANTHER" id="PTHR35535:SF2">
    <property type="entry name" value="DUF306 DOMAIN-CONTAINING PROTEIN"/>
    <property type="match status" value="1"/>
</dbReference>
<dbReference type="PROSITE" id="PS51257">
    <property type="entry name" value="PROKAR_LIPOPROTEIN"/>
    <property type="match status" value="1"/>
</dbReference>
<keyword evidence="3" id="KW-1185">Reference proteome</keyword>
<dbReference type="Proteomes" id="UP001157910">
    <property type="component" value="Unassembled WGS sequence"/>
</dbReference>
<protein>
    <submittedName>
        <fullName evidence="2">Heat shock protein HslJ</fullName>
    </submittedName>
</protein>
<dbReference type="EMBL" id="FXUI01000002">
    <property type="protein sequence ID" value="SMP56844.1"/>
    <property type="molecule type" value="Genomic_DNA"/>
</dbReference>
<dbReference type="PANTHER" id="PTHR35535">
    <property type="entry name" value="HEAT SHOCK PROTEIN HSLJ"/>
    <property type="match status" value="1"/>
</dbReference>
<feature type="domain" description="DUF306" evidence="1">
    <location>
        <begin position="34"/>
        <end position="134"/>
    </location>
</feature>
<reference evidence="2 3" key="1">
    <citation type="submission" date="2017-05" db="EMBL/GenBank/DDBJ databases">
        <authorList>
            <person name="Varghese N."/>
            <person name="Submissions S."/>
        </authorList>
    </citation>
    <scope>NUCLEOTIDE SEQUENCE [LARGE SCALE GENOMIC DNA]</scope>
    <source>
        <strain evidence="2 3">SM16</strain>
    </source>
</reference>
<gene>
    <name evidence="2" type="ORF">SAMN06296065_102199</name>
</gene>
<evidence type="ECO:0000313" key="2">
    <source>
        <dbReference type="EMBL" id="SMP56844.1"/>
    </source>
</evidence>
<accession>A0ABY1Q1Z9</accession>
<keyword evidence="2" id="KW-0346">Stress response</keyword>
<dbReference type="InterPro" id="IPR053147">
    <property type="entry name" value="Hsp_HslJ-like"/>
</dbReference>
<dbReference type="Pfam" id="PF03724">
    <property type="entry name" value="META"/>
    <property type="match status" value="1"/>
</dbReference>
<dbReference type="RefSeq" id="WP_283405255.1">
    <property type="nucleotide sequence ID" value="NZ_FXUI01000002.1"/>
</dbReference>
<dbReference type="InterPro" id="IPR038670">
    <property type="entry name" value="HslJ-like_sf"/>
</dbReference>
<evidence type="ECO:0000259" key="1">
    <source>
        <dbReference type="Pfam" id="PF03724"/>
    </source>
</evidence>
<proteinExistence type="predicted"/>